<dbReference type="KEGG" id="mear:Mpt1_c06800"/>
<dbReference type="GeneID" id="24818346"/>
<gene>
    <name evidence="2" type="ORF">Mpt1_c06800</name>
</gene>
<reference evidence="2 3" key="1">
    <citation type="journal article" date="2014" name="Appl. Environ. Microbiol.">
        <title>Comparative Genome Analysis of 'Candidatus Methanoplasma termitum' Indicates a New Mode of Energy Metabolism in the Seventh Order of Methanogens.</title>
        <authorList>
            <person name="Lang K."/>
            <person name="Schuldes J."/>
            <person name="Klingl A."/>
            <person name="Poehlein A."/>
            <person name="Daniel R."/>
            <person name="Brune A."/>
        </authorList>
    </citation>
    <scope>NUCLEOTIDE SEQUENCE [LARGE SCALE GENOMIC DNA]</scope>
    <source>
        <strain evidence="3">Mpt1</strain>
    </source>
</reference>
<protein>
    <submittedName>
        <fullName evidence="2">Uncharacterized protein</fullName>
    </submittedName>
</protein>
<organism evidence="2 3">
    <name type="scientific">Candidatus Methanoplasma termitum</name>
    <dbReference type="NCBI Taxonomy" id="1577791"/>
    <lineage>
        <taxon>Archaea</taxon>
        <taxon>Methanobacteriati</taxon>
        <taxon>Thermoplasmatota</taxon>
        <taxon>Thermoplasmata</taxon>
        <taxon>Methanomassiliicoccales</taxon>
        <taxon>Methanomassiliicoccaceae</taxon>
        <taxon>Candidatus Methanoplasma</taxon>
    </lineage>
</organism>
<dbReference type="EMBL" id="CP010070">
    <property type="protein sequence ID" value="AIZ56565.1"/>
    <property type="molecule type" value="Genomic_DNA"/>
</dbReference>
<sequence>MAEKKEKKSVGSSLLGGIVMTIILVIIVPVVLGLIIQPIVENVIDNTTFQGLSSGVIVAIIMFVILIIFMLLLGGGAILRKYGVIGIAGLIIAYILLGYFVNPAFYTGWILPVIIVCILGGISFLRDKKKGK</sequence>
<proteinExistence type="predicted"/>
<evidence type="ECO:0000256" key="1">
    <source>
        <dbReference type="SAM" id="Phobius"/>
    </source>
</evidence>
<feature type="transmembrane region" description="Helical" evidence="1">
    <location>
        <begin position="56"/>
        <end position="75"/>
    </location>
</feature>
<accession>A0A0A7LBP4</accession>
<dbReference type="AlphaFoldDB" id="A0A0A7LBP4"/>
<evidence type="ECO:0000313" key="2">
    <source>
        <dbReference type="EMBL" id="AIZ56565.1"/>
    </source>
</evidence>
<keyword evidence="3" id="KW-1185">Reference proteome</keyword>
<dbReference type="STRING" id="1577791.Mpt1_c06800"/>
<keyword evidence="1" id="KW-1133">Transmembrane helix</keyword>
<name>A0A0A7LBP4_9ARCH</name>
<feature type="transmembrane region" description="Helical" evidence="1">
    <location>
        <begin position="12"/>
        <end position="36"/>
    </location>
</feature>
<keyword evidence="1" id="KW-0812">Transmembrane</keyword>
<dbReference type="Proteomes" id="UP000030787">
    <property type="component" value="Chromosome"/>
</dbReference>
<evidence type="ECO:0000313" key="3">
    <source>
        <dbReference type="Proteomes" id="UP000030787"/>
    </source>
</evidence>
<dbReference type="HOGENOM" id="CLU_157703_0_0_2"/>
<feature type="transmembrane region" description="Helical" evidence="1">
    <location>
        <begin position="106"/>
        <end position="125"/>
    </location>
</feature>
<keyword evidence="1" id="KW-0472">Membrane</keyword>
<feature type="transmembrane region" description="Helical" evidence="1">
    <location>
        <begin position="82"/>
        <end position="100"/>
    </location>
</feature>
<dbReference type="RefSeq" id="WP_048112148.1">
    <property type="nucleotide sequence ID" value="NZ_CP010070.1"/>
</dbReference>